<name>A0A1H4IQF0_RHOJO</name>
<accession>A0A1H4IQF0</accession>
<proteinExistence type="predicted"/>
<protein>
    <submittedName>
        <fullName evidence="2">Uncharacterized protein</fullName>
    </submittedName>
</protein>
<dbReference type="AlphaFoldDB" id="A0A1H4IQF0"/>
<reference evidence="3" key="1">
    <citation type="submission" date="2016-10" db="EMBL/GenBank/DDBJ databases">
        <authorList>
            <person name="Varghese N."/>
        </authorList>
    </citation>
    <scope>NUCLEOTIDE SEQUENCE [LARGE SCALE GENOMIC DNA]</scope>
    <source>
        <strain evidence="3">DSM 44719</strain>
    </source>
</reference>
<gene>
    <name evidence="2" type="ORF">SAMN04490220_0362</name>
</gene>
<dbReference type="Proteomes" id="UP000183407">
    <property type="component" value="Unassembled WGS sequence"/>
</dbReference>
<evidence type="ECO:0000313" key="3">
    <source>
        <dbReference type="Proteomes" id="UP000183407"/>
    </source>
</evidence>
<evidence type="ECO:0000256" key="1">
    <source>
        <dbReference type="SAM" id="MobiDB-lite"/>
    </source>
</evidence>
<dbReference type="EMBL" id="FNTL01000002">
    <property type="protein sequence ID" value="SEB36105.1"/>
    <property type="molecule type" value="Genomic_DNA"/>
</dbReference>
<organism evidence="2 3">
    <name type="scientific">Rhodococcus jostii</name>
    <dbReference type="NCBI Taxonomy" id="132919"/>
    <lineage>
        <taxon>Bacteria</taxon>
        <taxon>Bacillati</taxon>
        <taxon>Actinomycetota</taxon>
        <taxon>Actinomycetes</taxon>
        <taxon>Mycobacteriales</taxon>
        <taxon>Nocardiaceae</taxon>
        <taxon>Rhodococcus</taxon>
    </lineage>
</organism>
<feature type="region of interest" description="Disordered" evidence="1">
    <location>
        <begin position="30"/>
        <end position="52"/>
    </location>
</feature>
<dbReference type="RefSeq" id="WP_162850243.1">
    <property type="nucleotide sequence ID" value="NZ_FNTL01000002.1"/>
</dbReference>
<feature type="compositionally biased region" description="Basic and acidic residues" evidence="1">
    <location>
        <begin position="43"/>
        <end position="52"/>
    </location>
</feature>
<sequence length="52" mass="5563">MTDHQAEFVGENNELGTAAGVELGHGSVDMGFRDQGLPLNGLSDRRPQSFGF</sequence>
<evidence type="ECO:0000313" key="2">
    <source>
        <dbReference type="EMBL" id="SEB36105.1"/>
    </source>
</evidence>